<feature type="compositionally biased region" description="Basic and acidic residues" evidence="1">
    <location>
        <begin position="319"/>
        <end position="329"/>
    </location>
</feature>
<name>A0A1S3DKY4_DIACI</name>
<dbReference type="Proteomes" id="UP000079169">
    <property type="component" value="Unplaced"/>
</dbReference>
<evidence type="ECO:0000313" key="3">
    <source>
        <dbReference type="RefSeq" id="XP_008483976.1"/>
    </source>
</evidence>
<dbReference type="RefSeq" id="XP_026687489.1">
    <property type="nucleotide sequence ID" value="XM_026831688.1"/>
</dbReference>
<keyword evidence="2" id="KW-1185">Reference proteome</keyword>
<organism evidence="2 3">
    <name type="scientific">Diaphorina citri</name>
    <name type="common">Asian citrus psyllid</name>
    <dbReference type="NCBI Taxonomy" id="121845"/>
    <lineage>
        <taxon>Eukaryota</taxon>
        <taxon>Metazoa</taxon>
        <taxon>Ecdysozoa</taxon>
        <taxon>Arthropoda</taxon>
        <taxon>Hexapoda</taxon>
        <taxon>Insecta</taxon>
        <taxon>Pterygota</taxon>
        <taxon>Neoptera</taxon>
        <taxon>Paraneoptera</taxon>
        <taxon>Hemiptera</taxon>
        <taxon>Sternorrhyncha</taxon>
        <taxon>Psylloidea</taxon>
        <taxon>Psyllidae</taxon>
        <taxon>Diaphorininae</taxon>
        <taxon>Diaphorina</taxon>
    </lineage>
</organism>
<gene>
    <name evidence="3 4" type="primary">LOC103520652</name>
</gene>
<evidence type="ECO:0000256" key="1">
    <source>
        <dbReference type="SAM" id="MobiDB-lite"/>
    </source>
</evidence>
<reference evidence="3 4" key="1">
    <citation type="submission" date="2025-04" db="UniProtKB">
        <authorList>
            <consortium name="RefSeq"/>
        </authorList>
    </citation>
    <scope>IDENTIFICATION</scope>
</reference>
<proteinExistence type="predicted"/>
<evidence type="ECO:0000313" key="2">
    <source>
        <dbReference type="Proteomes" id="UP000079169"/>
    </source>
</evidence>
<accession>A0A1S3DKY4</accession>
<sequence>MNPLHLKDLLSVVTYNPYENLSRTLFVTLATAHLCSNLKATLYNVCKILHVDRMVPVDEFVGIYKYLALLDMGSACPRSPTLGSEDDRESRPFVDRFFFPSPRYIHLPYPPSAGSESSPPPSFHSETKLMVWRNRPCSPTEAKIPRSVASDYGPTSRDGLVMWDLNCEDYVGLLEYVEKQVDPLAKSLEAAITKRLSAELQDPATRAQHQRTERLLAVEKKKLDFQRDLEARRLMGNIEKYEEGKKLGFEARLEEIKTHTEALNEIHERMRHVRRILAEREKEVYIEFNIRDILLVERGVLRELDRLSDSGDDGGGDQKQGDDVNSHDDQLTEDQLEIRNQFDKYLTPFIVDNVRALLKLVDAILGIPLQEDSLCIKPIQDAREALAQLVNFIQGDDQANETPCIEEQEEECELSSVYGQTKASTIPTSFHPILDANYQDITPDLAFSWGLRYCVPGVGRRVPSSIMDDVERYLRCVSMDQCGMVRLSNLTSPLCPVFE</sequence>
<evidence type="ECO:0000313" key="4">
    <source>
        <dbReference type="RefSeq" id="XP_026687489.1"/>
    </source>
</evidence>
<dbReference type="AlphaFoldDB" id="A0A1S3DKY4"/>
<dbReference type="RefSeq" id="XP_008483976.1">
    <property type="nucleotide sequence ID" value="XM_008485754.3"/>
</dbReference>
<feature type="region of interest" description="Disordered" evidence="1">
    <location>
        <begin position="307"/>
        <end position="329"/>
    </location>
</feature>
<dbReference type="GeneID" id="103520652"/>
<dbReference type="PaxDb" id="121845-A0A1S3DKY4"/>
<dbReference type="KEGG" id="dci:103520652"/>
<protein>
    <submittedName>
        <fullName evidence="3">Uncharacterized protein LOC103520652 isoform X2</fullName>
    </submittedName>
    <submittedName>
        <fullName evidence="4">Uncharacterized protein LOC103520652 isoform X3</fullName>
    </submittedName>
</protein>